<sequence length="166" mass="18660">MNGPHWRRVLAALGNADARIAYAQIVLGAAAKDVLPEVKEQRRVRAFAALTESGLVQQQASGGLVASDSIFRDLLAQQPRRQPRTGLDRFMRLGRIEQYPANVAERRALLARIANEIIEPGETLTERQVNERLLSYTDDVVLLRRYLVDFGLLQRTRTGSSYSLME</sequence>
<reference evidence="2 3" key="1">
    <citation type="submission" date="2023-07" db="EMBL/GenBank/DDBJ databases">
        <title>Sorghum-associated microbial communities from plants grown in Nebraska, USA.</title>
        <authorList>
            <person name="Schachtman D."/>
        </authorList>
    </citation>
    <scope>NUCLEOTIDE SEQUENCE [LARGE SCALE GENOMIC DNA]</scope>
    <source>
        <strain evidence="2 3">DS994</strain>
    </source>
</reference>
<dbReference type="EMBL" id="JAUSSY010000007">
    <property type="protein sequence ID" value="MDQ0119085.1"/>
    <property type="molecule type" value="Genomic_DNA"/>
</dbReference>
<proteinExistence type="predicted"/>
<organism evidence="2 3">
    <name type="scientific">Pseudarthrobacter defluvii</name>
    <dbReference type="NCBI Taxonomy" id="410837"/>
    <lineage>
        <taxon>Bacteria</taxon>
        <taxon>Bacillati</taxon>
        <taxon>Actinomycetota</taxon>
        <taxon>Actinomycetes</taxon>
        <taxon>Micrococcales</taxon>
        <taxon>Micrococcaceae</taxon>
        <taxon>Pseudarthrobacter</taxon>
    </lineage>
</organism>
<evidence type="ECO:0000259" key="1">
    <source>
        <dbReference type="Pfam" id="PF09860"/>
    </source>
</evidence>
<evidence type="ECO:0000313" key="3">
    <source>
        <dbReference type="Proteomes" id="UP001226389"/>
    </source>
</evidence>
<keyword evidence="3" id="KW-1185">Reference proteome</keyword>
<accession>A0ABT9UHF7</accession>
<evidence type="ECO:0000313" key="2">
    <source>
        <dbReference type="EMBL" id="MDQ0119085.1"/>
    </source>
</evidence>
<comment type="caution">
    <text evidence="2">The sequence shown here is derived from an EMBL/GenBank/DDBJ whole genome shotgun (WGS) entry which is preliminary data.</text>
</comment>
<feature type="domain" description="DUF2087" evidence="1">
    <location>
        <begin position="95"/>
        <end position="163"/>
    </location>
</feature>
<dbReference type="Pfam" id="PF09860">
    <property type="entry name" value="DUF2087"/>
    <property type="match status" value="1"/>
</dbReference>
<name>A0ABT9UHF7_9MICC</name>
<gene>
    <name evidence="2" type="ORF">J2T22_002272</name>
</gene>
<dbReference type="Proteomes" id="UP001226389">
    <property type="component" value="Unassembled WGS sequence"/>
</dbReference>
<protein>
    <recommendedName>
        <fullName evidence="1">DUF2087 domain-containing protein</fullName>
    </recommendedName>
</protein>
<dbReference type="RefSeq" id="WP_307490451.1">
    <property type="nucleotide sequence ID" value="NZ_JAUSSY010000007.1"/>
</dbReference>
<dbReference type="InterPro" id="IPR018656">
    <property type="entry name" value="DUF2087"/>
</dbReference>